<dbReference type="SUPFAM" id="SSF110087">
    <property type="entry name" value="DR1885-like metal-binding protein"/>
    <property type="match status" value="1"/>
</dbReference>
<gene>
    <name evidence="2" type="ORF">SIN8267_01559</name>
</gene>
<dbReference type="InterPro" id="IPR036182">
    <property type="entry name" value="PCuAC_sf"/>
</dbReference>
<feature type="chain" id="PRO_5047316809" description="Copper chaperone PCu(A)C" evidence="1">
    <location>
        <begin position="31"/>
        <end position="153"/>
    </location>
</feature>
<evidence type="ECO:0000313" key="2">
    <source>
        <dbReference type="EMBL" id="CAH0991453.1"/>
    </source>
</evidence>
<evidence type="ECO:0008006" key="4">
    <source>
        <dbReference type="Google" id="ProtNLM"/>
    </source>
</evidence>
<reference evidence="2" key="1">
    <citation type="submission" date="2021-12" db="EMBL/GenBank/DDBJ databases">
        <authorList>
            <person name="Rodrigo-Torres L."/>
            <person name="Arahal R. D."/>
            <person name="Lucena T."/>
        </authorList>
    </citation>
    <scope>NUCLEOTIDE SEQUENCE</scope>
    <source>
        <strain evidence="2">CECT 8267</strain>
    </source>
</reference>
<dbReference type="Gene3D" id="2.60.40.1890">
    <property type="entry name" value="PCu(A)C copper chaperone"/>
    <property type="match status" value="1"/>
</dbReference>
<accession>A0ABM9AET0</accession>
<dbReference type="Pfam" id="PF04314">
    <property type="entry name" value="PCuAC"/>
    <property type="match status" value="1"/>
</dbReference>
<organism evidence="2 3">
    <name type="scientific">Sinobacterium norvegicum</name>
    <dbReference type="NCBI Taxonomy" id="1641715"/>
    <lineage>
        <taxon>Bacteria</taxon>
        <taxon>Pseudomonadati</taxon>
        <taxon>Pseudomonadota</taxon>
        <taxon>Gammaproteobacteria</taxon>
        <taxon>Cellvibrionales</taxon>
        <taxon>Spongiibacteraceae</taxon>
        <taxon>Sinobacterium</taxon>
    </lineage>
</organism>
<feature type="signal peptide" evidence="1">
    <location>
        <begin position="1"/>
        <end position="30"/>
    </location>
</feature>
<evidence type="ECO:0000256" key="1">
    <source>
        <dbReference type="SAM" id="SignalP"/>
    </source>
</evidence>
<evidence type="ECO:0000313" key="3">
    <source>
        <dbReference type="Proteomes" id="UP000838100"/>
    </source>
</evidence>
<dbReference type="PANTHER" id="PTHR36302">
    <property type="entry name" value="BLR7088 PROTEIN"/>
    <property type="match status" value="1"/>
</dbReference>
<dbReference type="RefSeq" id="WP_237444101.1">
    <property type="nucleotide sequence ID" value="NZ_CAKLPX010000001.1"/>
</dbReference>
<dbReference type="InterPro" id="IPR007410">
    <property type="entry name" value="LpqE-like"/>
</dbReference>
<dbReference type="InterPro" id="IPR058248">
    <property type="entry name" value="Lxx211020-like"/>
</dbReference>
<dbReference type="EMBL" id="CAKLPX010000001">
    <property type="protein sequence ID" value="CAH0991453.1"/>
    <property type="molecule type" value="Genomic_DNA"/>
</dbReference>
<sequence>MRYIFSTMGFARAIMGVALGLSLMSTTVMAGSIDVSEAYVREVIPGQVNSAAFMSLANSGDADKVLVSINSNAAERVELHQHIHQQNNMRMEQVERVVIPAGEQFEFSPGGYHVMFIGVTSSLRAGENVEMSLQFSDGSAQQIDLPVVSIKHR</sequence>
<dbReference type="Proteomes" id="UP000838100">
    <property type="component" value="Unassembled WGS sequence"/>
</dbReference>
<keyword evidence="1" id="KW-0732">Signal</keyword>
<dbReference type="PANTHER" id="PTHR36302:SF1">
    <property type="entry name" value="COPPER CHAPERONE PCU(A)C"/>
    <property type="match status" value="1"/>
</dbReference>
<name>A0ABM9AET0_9GAMM</name>
<comment type="caution">
    <text evidence="2">The sequence shown here is derived from an EMBL/GenBank/DDBJ whole genome shotgun (WGS) entry which is preliminary data.</text>
</comment>
<proteinExistence type="predicted"/>
<keyword evidence="3" id="KW-1185">Reference proteome</keyword>
<protein>
    <recommendedName>
        <fullName evidence="4">Copper chaperone PCu(A)C</fullName>
    </recommendedName>
</protein>